<name>A0A5C2SKD1_9APHY</name>
<feature type="domain" description="Velvet" evidence="6">
    <location>
        <begin position="23"/>
        <end position="245"/>
    </location>
</feature>
<evidence type="ECO:0000259" key="6">
    <source>
        <dbReference type="PROSITE" id="PS51821"/>
    </source>
</evidence>
<accession>A0A5C2SKD1</accession>
<evidence type="ECO:0000313" key="8">
    <source>
        <dbReference type="Proteomes" id="UP000313359"/>
    </source>
</evidence>
<proteinExistence type="predicted"/>
<dbReference type="GO" id="GO:0005634">
    <property type="term" value="C:nucleus"/>
    <property type="evidence" value="ECO:0007669"/>
    <property type="project" value="UniProtKB-SubCell"/>
</dbReference>
<keyword evidence="4" id="KW-0539">Nucleus</keyword>
<dbReference type="AlphaFoldDB" id="A0A5C2SKD1"/>
<gene>
    <name evidence="7" type="ORF">L227DRAFT_542529</name>
</gene>
<evidence type="ECO:0000256" key="2">
    <source>
        <dbReference type="ARBA" id="ARBA00023015"/>
    </source>
</evidence>
<evidence type="ECO:0000256" key="3">
    <source>
        <dbReference type="ARBA" id="ARBA00023163"/>
    </source>
</evidence>
<dbReference type="Gene3D" id="2.60.40.3960">
    <property type="entry name" value="Velvet domain"/>
    <property type="match status" value="1"/>
</dbReference>
<dbReference type="InterPro" id="IPR021740">
    <property type="entry name" value="Velvet"/>
</dbReference>
<dbReference type="OrthoDB" id="5599552at2759"/>
<evidence type="ECO:0000313" key="7">
    <source>
        <dbReference type="EMBL" id="RPD63629.1"/>
    </source>
</evidence>
<keyword evidence="8" id="KW-1185">Reference proteome</keyword>
<dbReference type="EMBL" id="ML122255">
    <property type="protein sequence ID" value="RPD63629.1"/>
    <property type="molecule type" value="Genomic_DNA"/>
</dbReference>
<dbReference type="PROSITE" id="PS51821">
    <property type="entry name" value="VELVET"/>
    <property type="match status" value="1"/>
</dbReference>
<comment type="subcellular location">
    <subcellularLocation>
        <location evidence="1">Nucleus</location>
    </subcellularLocation>
</comment>
<dbReference type="PANTHER" id="PTHR33572">
    <property type="entry name" value="SPORE DEVELOPMENT REGULATOR VOSA"/>
    <property type="match status" value="1"/>
</dbReference>
<evidence type="ECO:0000256" key="1">
    <source>
        <dbReference type="ARBA" id="ARBA00004123"/>
    </source>
</evidence>
<dbReference type="Proteomes" id="UP000313359">
    <property type="component" value="Unassembled WGS sequence"/>
</dbReference>
<protein>
    <recommendedName>
        <fullName evidence="6">Velvet domain-containing protein</fullName>
    </recommendedName>
</protein>
<sequence length="330" mass="35490">MPISVGSSTIGGPIYFTEGPFAGKTIRTSATELQKADVGRKYARRDKRPLDPPPVVQVRFFEVLNAGTSRQCEKEITVYDDRLTLGFLCQAELFPVGVDAGPDGSTRDTDPGAATQPSNNAKIIAYYGNYPIKESSNSTAILAGAHVATPITTSHNNGRVLLFVFSASPSDLAVQQEGTFTLRYCIFDIFSKTTVDGGLSHRAPVLASCFGGVFKVWSTKTFPGLPSSTELTKRLSLLGAPVNIRSADHKIGKGRKKRKTSHSRSPADGGSSFQRQPGGSEMVCSPEERIYKLGIDPGWLPMGHAPTRSGALWEWPSGLNVEQVQGSRGL</sequence>
<evidence type="ECO:0000256" key="5">
    <source>
        <dbReference type="SAM" id="MobiDB-lite"/>
    </source>
</evidence>
<keyword evidence="3" id="KW-0804">Transcription</keyword>
<feature type="region of interest" description="Disordered" evidence="5">
    <location>
        <begin position="248"/>
        <end position="281"/>
    </location>
</feature>
<dbReference type="InterPro" id="IPR038491">
    <property type="entry name" value="Velvet_dom_sf"/>
</dbReference>
<evidence type="ECO:0000256" key="4">
    <source>
        <dbReference type="ARBA" id="ARBA00023242"/>
    </source>
</evidence>
<feature type="compositionally biased region" description="Basic residues" evidence="5">
    <location>
        <begin position="252"/>
        <end position="262"/>
    </location>
</feature>
<dbReference type="InterPro" id="IPR037525">
    <property type="entry name" value="Velvet_dom"/>
</dbReference>
<dbReference type="Pfam" id="PF11754">
    <property type="entry name" value="Velvet"/>
    <property type="match status" value="1"/>
</dbReference>
<reference evidence="7" key="1">
    <citation type="journal article" date="2018" name="Genome Biol. Evol.">
        <title>Genomics and development of Lentinus tigrinus, a white-rot wood-decaying mushroom with dimorphic fruiting bodies.</title>
        <authorList>
            <person name="Wu B."/>
            <person name="Xu Z."/>
            <person name="Knudson A."/>
            <person name="Carlson A."/>
            <person name="Chen N."/>
            <person name="Kovaka S."/>
            <person name="LaButti K."/>
            <person name="Lipzen A."/>
            <person name="Pennachio C."/>
            <person name="Riley R."/>
            <person name="Schakwitz W."/>
            <person name="Umezawa K."/>
            <person name="Ohm R.A."/>
            <person name="Grigoriev I.V."/>
            <person name="Nagy L.G."/>
            <person name="Gibbons J."/>
            <person name="Hibbett D."/>
        </authorList>
    </citation>
    <scope>NUCLEOTIDE SEQUENCE [LARGE SCALE GENOMIC DNA]</scope>
    <source>
        <strain evidence="7">ALCF2SS1-6</strain>
    </source>
</reference>
<keyword evidence="2" id="KW-0805">Transcription regulation</keyword>
<organism evidence="7 8">
    <name type="scientific">Lentinus tigrinus ALCF2SS1-6</name>
    <dbReference type="NCBI Taxonomy" id="1328759"/>
    <lineage>
        <taxon>Eukaryota</taxon>
        <taxon>Fungi</taxon>
        <taxon>Dikarya</taxon>
        <taxon>Basidiomycota</taxon>
        <taxon>Agaricomycotina</taxon>
        <taxon>Agaricomycetes</taxon>
        <taxon>Polyporales</taxon>
        <taxon>Polyporaceae</taxon>
        <taxon>Lentinus</taxon>
    </lineage>
</organism>
<dbReference type="PANTHER" id="PTHR33572:SF3">
    <property type="entry name" value="VELVET COMPLEX SUBUNIT B"/>
    <property type="match status" value="1"/>
</dbReference>